<dbReference type="AlphaFoldDB" id="A0A9D6Z3N3"/>
<protein>
    <submittedName>
        <fullName evidence="1">Uncharacterized protein</fullName>
    </submittedName>
</protein>
<evidence type="ECO:0000313" key="2">
    <source>
        <dbReference type="Proteomes" id="UP000807825"/>
    </source>
</evidence>
<accession>A0A9D6Z3N3</accession>
<evidence type="ECO:0000313" key="1">
    <source>
        <dbReference type="EMBL" id="MBI5249747.1"/>
    </source>
</evidence>
<gene>
    <name evidence="1" type="ORF">HY912_09645</name>
</gene>
<dbReference type="Proteomes" id="UP000807825">
    <property type="component" value="Unassembled WGS sequence"/>
</dbReference>
<name>A0A9D6Z3N3_9BACT</name>
<comment type="caution">
    <text evidence="1">The sequence shown here is derived from an EMBL/GenBank/DDBJ whole genome shotgun (WGS) entry which is preliminary data.</text>
</comment>
<sequence>MKLSQNYLNLEKRATKVVNVLVPELCPEIAYFAMIMEAEPPGHAFPSRAWERGILNSVARFPVDSES</sequence>
<dbReference type="EMBL" id="JACRDE010000261">
    <property type="protein sequence ID" value="MBI5249747.1"/>
    <property type="molecule type" value="Genomic_DNA"/>
</dbReference>
<organism evidence="1 2">
    <name type="scientific">Desulfomonile tiedjei</name>
    <dbReference type="NCBI Taxonomy" id="2358"/>
    <lineage>
        <taxon>Bacteria</taxon>
        <taxon>Pseudomonadati</taxon>
        <taxon>Thermodesulfobacteriota</taxon>
        <taxon>Desulfomonilia</taxon>
        <taxon>Desulfomonilales</taxon>
        <taxon>Desulfomonilaceae</taxon>
        <taxon>Desulfomonile</taxon>
    </lineage>
</organism>
<proteinExistence type="predicted"/>
<reference evidence="1" key="1">
    <citation type="submission" date="2020-07" db="EMBL/GenBank/DDBJ databases">
        <title>Huge and variable diversity of episymbiotic CPR bacteria and DPANN archaea in groundwater ecosystems.</title>
        <authorList>
            <person name="He C.Y."/>
            <person name="Keren R."/>
            <person name="Whittaker M."/>
            <person name="Farag I.F."/>
            <person name="Doudna J."/>
            <person name="Cate J.H.D."/>
            <person name="Banfield J.F."/>
        </authorList>
    </citation>
    <scope>NUCLEOTIDE SEQUENCE</scope>
    <source>
        <strain evidence="1">NC_groundwater_1664_Pr3_B-0.1um_52_9</strain>
    </source>
</reference>